<dbReference type="EMBL" id="FMYP01000166">
    <property type="protein sequence ID" value="SDD38860.1"/>
    <property type="molecule type" value="Genomic_DNA"/>
</dbReference>
<dbReference type="RefSeq" id="WP_092441116.1">
    <property type="nucleotide sequence ID" value="NZ_FMYP01000166.1"/>
</dbReference>
<dbReference type="Pfam" id="PF16289">
    <property type="entry name" value="PIN_12"/>
    <property type="match status" value="1"/>
</dbReference>
<reference evidence="2 3" key="1">
    <citation type="submission" date="2016-09" db="EMBL/GenBank/DDBJ databases">
        <authorList>
            <person name="Capua I."/>
            <person name="De Benedictis P."/>
            <person name="Joannis T."/>
            <person name="Lombin L.H."/>
            <person name="Cattoli G."/>
        </authorList>
    </citation>
    <scope>NUCLEOTIDE SEQUENCE [LARGE SCALE GENOMIC DNA]</scope>
    <source>
        <strain evidence="2 3">A7P-90m</strain>
    </source>
</reference>
<accession>A0A1G6UBU9</accession>
<protein>
    <recommendedName>
        <fullName evidence="1">DUF4935 domain-containing protein</fullName>
    </recommendedName>
</protein>
<dbReference type="Proteomes" id="UP000199452">
    <property type="component" value="Unassembled WGS sequence"/>
</dbReference>
<evidence type="ECO:0000313" key="2">
    <source>
        <dbReference type="EMBL" id="SDD38860.1"/>
    </source>
</evidence>
<name>A0A1G6UBU9_9BACT</name>
<dbReference type="AlphaFoldDB" id="A0A1G6UBU9"/>
<evidence type="ECO:0000313" key="3">
    <source>
        <dbReference type="Proteomes" id="UP000199452"/>
    </source>
</evidence>
<dbReference type="InterPro" id="IPR032557">
    <property type="entry name" value="DUF4935"/>
</dbReference>
<feature type="domain" description="DUF4935" evidence="1">
    <location>
        <begin position="6"/>
        <end position="104"/>
    </location>
</feature>
<gene>
    <name evidence="2" type="ORF">SAMN05216323_11661</name>
</gene>
<sequence>MQGDAKTNYLNTISEYKDEANRIKKAEERVEEVEAFMKSCIIIETTEAQKLFIAELSTNKNPPFQNNKNNFNDALILRNICEFVENEVPALYDLIYVSNNPDDFVDKETKEVYSDLLVGLNPIRLKNVTELGEALKLAPELIEDFDEWLEIQLDNQAMYELDIMRGK</sequence>
<evidence type="ECO:0000259" key="1">
    <source>
        <dbReference type="Pfam" id="PF16289"/>
    </source>
</evidence>
<proteinExistence type="predicted"/>
<organism evidence="2 3">
    <name type="scientific">Williamwhitmania taraxaci</name>
    <dbReference type="NCBI Taxonomy" id="1640674"/>
    <lineage>
        <taxon>Bacteria</taxon>
        <taxon>Pseudomonadati</taxon>
        <taxon>Bacteroidota</taxon>
        <taxon>Bacteroidia</taxon>
        <taxon>Bacteroidales</taxon>
        <taxon>Williamwhitmaniaceae</taxon>
        <taxon>Williamwhitmania</taxon>
    </lineage>
</organism>
<keyword evidence="3" id="KW-1185">Reference proteome</keyword>